<dbReference type="InterPro" id="IPR013324">
    <property type="entry name" value="RNA_pol_sigma_r3/r4-like"/>
</dbReference>
<sequence length="120" mass="13871">MSEPGALEKTTRINLLFDFYESLLTDKQRTFLKYYFHDDYSLGEIAAEFEISRQAIYEHIKRAQAVLETYEQKLGLVARHEKLILLIDRLDEALEAGQDEAALSELRGIARGLRHAVEIE</sequence>
<protein>
    <recommendedName>
        <fullName evidence="3">UPF0122 protein DNH61_21890</fullName>
    </recommendedName>
</protein>
<dbReference type="EMBL" id="QKRB01000057">
    <property type="protein sequence ID" value="PZD93298.1"/>
    <property type="molecule type" value="Genomic_DNA"/>
</dbReference>
<reference evidence="4 5" key="1">
    <citation type="submission" date="2018-06" db="EMBL/GenBank/DDBJ databases">
        <title>Paenibacillus imtechensis sp. nov.</title>
        <authorList>
            <person name="Pinnaka A.K."/>
            <person name="Singh H."/>
            <person name="Kaur M."/>
        </authorList>
    </citation>
    <scope>NUCLEOTIDE SEQUENCE [LARGE SCALE GENOMIC DNA]</scope>
    <source>
        <strain evidence="4 5">SMB1</strain>
    </source>
</reference>
<dbReference type="SUPFAM" id="SSF88659">
    <property type="entry name" value="Sigma3 and sigma4 domains of RNA polymerase sigma factors"/>
    <property type="match status" value="1"/>
</dbReference>
<dbReference type="OrthoDB" id="6392at2"/>
<evidence type="ECO:0000256" key="1">
    <source>
        <dbReference type="ARBA" id="ARBA00008720"/>
    </source>
</evidence>
<dbReference type="Proteomes" id="UP000249522">
    <property type="component" value="Unassembled WGS sequence"/>
</dbReference>
<keyword evidence="5" id="KW-1185">Reference proteome</keyword>
<evidence type="ECO:0000313" key="5">
    <source>
        <dbReference type="Proteomes" id="UP000249522"/>
    </source>
</evidence>
<dbReference type="NCBIfam" id="NF001070">
    <property type="entry name" value="PRK00118.1-6"/>
    <property type="match status" value="1"/>
</dbReference>
<dbReference type="HAMAP" id="MF_00245">
    <property type="entry name" value="UPF0122"/>
    <property type="match status" value="1"/>
</dbReference>
<dbReference type="Pfam" id="PF04297">
    <property type="entry name" value="UPF0122"/>
    <property type="match status" value="1"/>
</dbReference>
<dbReference type="InterPro" id="IPR054831">
    <property type="entry name" value="UPF0122_fam_protein"/>
</dbReference>
<proteinExistence type="inferred from homology"/>
<evidence type="ECO:0000256" key="2">
    <source>
        <dbReference type="ARBA" id="ARBA00024764"/>
    </source>
</evidence>
<accession>A0A2W1L028</accession>
<dbReference type="InterPro" id="IPR036388">
    <property type="entry name" value="WH-like_DNA-bd_sf"/>
</dbReference>
<comment type="function">
    <text evidence="2 3">Might take part in the signal recognition particle (SRP) pathway. This is inferred from the conservation of its genetic proximity to ftsY/ffh. May be a regulatory protein.</text>
</comment>
<name>A0A2W1L028_9BACL</name>
<dbReference type="PANTHER" id="PTHR40083:SF1">
    <property type="entry name" value="UPF0122 PROTEIN YLXM"/>
    <property type="match status" value="1"/>
</dbReference>
<organism evidence="4 5">
    <name type="scientific">Paenibacillus sambharensis</name>
    <dbReference type="NCBI Taxonomy" id="1803190"/>
    <lineage>
        <taxon>Bacteria</taxon>
        <taxon>Bacillati</taxon>
        <taxon>Bacillota</taxon>
        <taxon>Bacilli</taxon>
        <taxon>Bacillales</taxon>
        <taxon>Paenibacillaceae</taxon>
        <taxon>Paenibacillus</taxon>
    </lineage>
</organism>
<comment type="similarity">
    <text evidence="1 3">Belongs to the UPF0122 family.</text>
</comment>
<dbReference type="AlphaFoldDB" id="A0A2W1L028"/>
<dbReference type="RefSeq" id="WP_111148967.1">
    <property type="nucleotide sequence ID" value="NZ_QKRB01000057.1"/>
</dbReference>
<dbReference type="NCBIfam" id="NF045758">
    <property type="entry name" value="YlxM"/>
    <property type="match status" value="1"/>
</dbReference>
<evidence type="ECO:0000256" key="3">
    <source>
        <dbReference type="HAMAP-Rule" id="MF_00245"/>
    </source>
</evidence>
<dbReference type="Gene3D" id="1.10.10.10">
    <property type="entry name" value="Winged helix-like DNA-binding domain superfamily/Winged helix DNA-binding domain"/>
    <property type="match status" value="1"/>
</dbReference>
<dbReference type="GO" id="GO:0003677">
    <property type="term" value="F:DNA binding"/>
    <property type="evidence" value="ECO:0007669"/>
    <property type="project" value="UniProtKB-KW"/>
</dbReference>
<dbReference type="PANTHER" id="PTHR40083">
    <property type="entry name" value="UPF0122 PROTEIN CBO2450/CLC_2298"/>
    <property type="match status" value="1"/>
</dbReference>
<gene>
    <name evidence="4" type="ORF">DNH61_21890</name>
</gene>
<comment type="caution">
    <text evidence="4">The sequence shown here is derived from an EMBL/GenBank/DDBJ whole genome shotgun (WGS) entry which is preliminary data.</text>
</comment>
<dbReference type="InterPro" id="IPR007394">
    <property type="entry name" value="UPF0122"/>
</dbReference>
<keyword evidence="4" id="KW-0238">DNA-binding</keyword>
<evidence type="ECO:0000313" key="4">
    <source>
        <dbReference type="EMBL" id="PZD93298.1"/>
    </source>
</evidence>